<dbReference type="Gene3D" id="2.30.42.10">
    <property type="match status" value="1"/>
</dbReference>
<name>A0A7S3R0D6_DUNTE</name>
<evidence type="ECO:0000256" key="6">
    <source>
        <dbReference type="ARBA" id="ARBA00066637"/>
    </source>
</evidence>
<dbReference type="NCBIfam" id="TIGR00225">
    <property type="entry name" value="prc"/>
    <property type="match status" value="1"/>
</dbReference>
<dbReference type="PROSITE" id="PS50106">
    <property type="entry name" value="PDZ"/>
    <property type="match status" value="1"/>
</dbReference>
<evidence type="ECO:0000256" key="5">
    <source>
        <dbReference type="ARBA" id="ARBA00051784"/>
    </source>
</evidence>
<protein>
    <recommendedName>
        <fullName evidence="6">C-terminal processing peptidase</fullName>
        <ecNumber evidence="6">3.4.21.102</ecNumber>
    </recommendedName>
</protein>
<dbReference type="Gene3D" id="3.30.750.44">
    <property type="match status" value="1"/>
</dbReference>
<dbReference type="SUPFAM" id="SSF50156">
    <property type="entry name" value="PDZ domain-like"/>
    <property type="match status" value="1"/>
</dbReference>
<evidence type="ECO:0000313" key="9">
    <source>
        <dbReference type="EMBL" id="CAE0498853.1"/>
    </source>
</evidence>
<keyword evidence="4" id="KW-0720">Serine protease</keyword>
<keyword evidence="2" id="KW-0645">Protease</keyword>
<dbReference type="GO" id="GO:0006508">
    <property type="term" value="P:proteolysis"/>
    <property type="evidence" value="ECO:0007669"/>
    <property type="project" value="UniProtKB-KW"/>
</dbReference>
<feature type="region of interest" description="Disordered" evidence="7">
    <location>
        <begin position="1"/>
        <end position="22"/>
    </location>
</feature>
<organism evidence="9">
    <name type="scientific">Dunaliella tertiolecta</name>
    <name type="common">Green alga</name>
    <dbReference type="NCBI Taxonomy" id="3047"/>
    <lineage>
        <taxon>Eukaryota</taxon>
        <taxon>Viridiplantae</taxon>
        <taxon>Chlorophyta</taxon>
        <taxon>core chlorophytes</taxon>
        <taxon>Chlorophyceae</taxon>
        <taxon>CS clade</taxon>
        <taxon>Chlamydomonadales</taxon>
        <taxon>Dunaliellaceae</taxon>
        <taxon>Dunaliella</taxon>
    </lineage>
</organism>
<dbReference type="CDD" id="cd07560">
    <property type="entry name" value="Peptidase_S41_CPP"/>
    <property type="match status" value="1"/>
</dbReference>
<comment type="catalytic activity">
    <reaction evidence="5">
        <text>The enzyme shows specific recognition of a C-terminal tripeptide, Xaa-Yaa-Zaa, in which Xaa is preferably Ala or Leu, Yaa is preferably Ala or Tyr, and Zaa is preferably Ala, but then cleaves at a variable distance from the C-terminus. A typical cleavage is -Ala-Ala-|-Arg-Ala-Ala-Lys-Glu-Asn-Tyr-Ala-Leu-Ala-Ala.</text>
        <dbReference type="EC" id="3.4.21.102"/>
    </reaction>
</comment>
<dbReference type="GO" id="GO:0004252">
    <property type="term" value="F:serine-type endopeptidase activity"/>
    <property type="evidence" value="ECO:0007669"/>
    <property type="project" value="UniProtKB-EC"/>
</dbReference>
<dbReference type="FunFam" id="3.90.226.10:FF:000023">
    <property type="entry name" value="Carboxyl-terminal processing protease"/>
    <property type="match status" value="1"/>
</dbReference>
<gene>
    <name evidence="9" type="ORF">DTER00134_LOCUS13926</name>
</gene>
<dbReference type="SUPFAM" id="SSF52096">
    <property type="entry name" value="ClpP/crotonase"/>
    <property type="match status" value="1"/>
</dbReference>
<dbReference type="AlphaFoldDB" id="A0A7S3R0D6"/>
<dbReference type="PANTHER" id="PTHR32060">
    <property type="entry name" value="TAIL-SPECIFIC PROTEASE"/>
    <property type="match status" value="1"/>
</dbReference>
<dbReference type="InterPro" id="IPR001478">
    <property type="entry name" value="PDZ"/>
</dbReference>
<evidence type="ECO:0000256" key="3">
    <source>
        <dbReference type="ARBA" id="ARBA00022801"/>
    </source>
</evidence>
<keyword evidence="3" id="KW-0378">Hydrolase</keyword>
<dbReference type="SMART" id="SM00245">
    <property type="entry name" value="TSPc"/>
    <property type="match status" value="1"/>
</dbReference>
<dbReference type="InterPro" id="IPR004447">
    <property type="entry name" value="Peptidase_S41A"/>
</dbReference>
<reference evidence="9" key="1">
    <citation type="submission" date="2021-01" db="EMBL/GenBank/DDBJ databases">
        <authorList>
            <person name="Corre E."/>
            <person name="Pelletier E."/>
            <person name="Niang G."/>
            <person name="Scheremetjew M."/>
            <person name="Finn R."/>
            <person name="Kale V."/>
            <person name="Holt S."/>
            <person name="Cochrane G."/>
            <person name="Meng A."/>
            <person name="Brown T."/>
            <person name="Cohen L."/>
        </authorList>
    </citation>
    <scope>NUCLEOTIDE SEQUENCE</scope>
    <source>
        <strain evidence="9">CCMP1320</strain>
    </source>
</reference>
<dbReference type="SMART" id="SM00228">
    <property type="entry name" value="PDZ"/>
    <property type="match status" value="1"/>
</dbReference>
<evidence type="ECO:0000259" key="8">
    <source>
        <dbReference type="PROSITE" id="PS50106"/>
    </source>
</evidence>
<dbReference type="InterPro" id="IPR005151">
    <property type="entry name" value="Tail-specific_protease"/>
</dbReference>
<dbReference type="Pfam" id="PF17820">
    <property type="entry name" value="PDZ_6"/>
    <property type="match status" value="1"/>
</dbReference>
<sequence>MQLQVLHPRKLPLSRPHATSTRHVPRVLRCQATQDKGGHPSPLQSTGLALWQHRLGIAKGAAALAASLLLCGPTLLPPSALAVPTSDVGRTVSVDRGSIALEIHRPSNMGQAQQLEQQQQHMDSSYDEPFGDVSSEIEDRLVVVTRQIETGIEGFVEQLVPSLPGSQPATAEEREAIDAAAHQLIREVWEVVDDNYLDARSSGWDRTRWAQIRDGALAKHYSDTTAAHRAVREMIAFGLNDPYCRFIQPSELQSMKKYDVTGVGLNLGTAEEYVLKTNRALPDDRPTGPSGVFVVGLSKNSPADKVGMEQGDQLLEVDGASLQDKTPFQVASAIAGADPSTSSSAQLNSYVQLKVRKLDGSEADVRVERPVRQISSPVSSSLGKMGGEPVGILRLTSFNARAQRDLASAIVSLEKQGAKSFVLDLRDNRGGLVSEGLEVARLFLEGSSPLVYTESRSIPAGVPRAQSPALTHLPLMVLVNEHTASASEIVAGALQDNCRAVLVGNRTYGKGLIQSVYELSDGSGMVLTVGKYLTPNHTDIDRSGIRPNFSSKPSLQAAAETLQACQAPRT</sequence>
<evidence type="ECO:0000256" key="2">
    <source>
        <dbReference type="ARBA" id="ARBA00022670"/>
    </source>
</evidence>
<evidence type="ECO:0000256" key="1">
    <source>
        <dbReference type="ARBA" id="ARBA00009179"/>
    </source>
</evidence>
<dbReference type="EMBL" id="HBIP01023228">
    <property type="protein sequence ID" value="CAE0498853.1"/>
    <property type="molecule type" value="Transcribed_RNA"/>
</dbReference>
<dbReference type="InterPro" id="IPR029045">
    <property type="entry name" value="ClpP/crotonase-like_dom_sf"/>
</dbReference>
<dbReference type="Pfam" id="PF03572">
    <property type="entry name" value="Peptidase_S41"/>
    <property type="match status" value="1"/>
</dbReference>
<dbReference type="EC" id="3.4.21.102" evidence="6"/>
<feature type="domain" description="PDZ" evidence="8">
    <location>
        <begin position="252"/>
        <end position="334"/>
    </location>
</feature>
<proteinExistence type="inferred from homology"/>
<accession>A0A7S3R0D6</accession>
<dbReference type="InterPro" id="IPR041489">
    <property type="entry name" value="PDZ_6"/>
</dbReference>
<dbReference type="PANTHER" id="PTHR32060:SF22">
    <property type="entry name" value="CARBOXYL-TERMINAL-PROCESSING PEPTIDASE 3, CHLOROPLASTIC"/>
    <property type="match status" value="1"/>
</dbReference>
<evidence type="ECO:0000256" key="4">
    <source>
        <dbReference type="ARBA" id="ARBA00022825"/>
    </source>
</evidence>
<dbReference type="InterPro" id="IPR036034">
    <property type="entry name" value="PDZ_sf"/>
</dbReference>
<evidence type="ECO:0000256" key="7">
    <source>
        <dbReference type="SAM" id="MobiDB-lite"/>
    </source>
</evidence>
<comment type="similarity">
    <text evidence="1">Belongs to the peptidase S41A family.</text>
</comment>
<dbReference type="Gene3D" id="3.90.226.10">
    <property type="entry name" value="2-enoyl-CoA Hydratase, Chain A, domain 1"/>
    <property type="match status" value="1"/>
</dbReference>